<dbReference type="InterPro" id="IPR027417">
    <property type="entry name" value="P-loop_NTPase"/>
</dbReference>
<dbReference type="SUPFAM" id="SSF52540">
    <property type="entry name" value="P-loop containing nucleoside triphosphate hydrolases"/>
    <property type="match status" value="1"/>
</dbReference>
<evidence type="ECO:0000313" key="3">
    <source>
        <dbReference type="EMBL" id="MFA9193756.1"/>
    </source>
</evidence>
<dbReference type="PANTHER" id="PTHR43581">
    <property type="entry name" value="ATP/GTP PHOSPHATASE"/>
    <property type="match status" value="1"/>
</dbReference>
<gene>
    <name evidence="3" type="ORF">AAGV33_05015</name>
</gene>
<feature type="domain" description="DUF3696" evidence="1">
    <location>
        <begin position="437"/>
        <end position="478"/>
    </location>
</feature>
<evidence type="ECO:0000313" key="4">
    <source>
        <dbReference type="Proteomes" id="UP001574170"/>
    </source>
</evidence>
<organism evidence="3 4">
    <name type="scientific">Flavobacterium magnesitis</name>
    <dbReference type="NCBI Taxonomy" id="3138077"/>
    <lineage>
        <taxon>Bacteria</taxon>
        <taxon>Pseudomonadati</taxon>
        <taxon>Bacteroidota</taxon>
        <taxon>Flavobacteriia</taxon>
        <taxon>Flavobacteriales</taxon>
        <taxon>Flavobacteriaceae</taxon>
        <taxon>Flavobacterium</taxon>
    </lineage>
</organism>
<dbReference type="EMBL" id="JBCFQK010000004">
    <property type="protein sequence ID" value="MFA9193756.1"/>
    <property type="molecule type" value="Genomic_DNA"/>
</dbReference>
<comment type="caution">
    <text evidence="3">The sequence shown here is derived from an EMBL/GenBank/DDBJ whole genome shotgun (WGS) entry which is preliminary data.</text>
</comment>
<sequence>MFKLRLNNYRGFLNQEFDFSRINILIGENSAGKSSIFKFLLSLKQSLRSPNNSDYNLTLSGDETDLGNYFETIYNHEIDRNLSFSFEFGKDYNAFFFNETFPKNRDEDEEKRSVEKKNEVISYLTNVENVSTTLAVEVCNDLNNHKNIVFSVSNDNLGIVKIKFLRNEDNNHDNTVEDIYIIGDKERCEIIFESNYYNKTFNITDVEYDKEGFLTIVSGSDLKENIEKNKNINSTEIERIFWSIGYLLITQNYLQIQLRKIEYVNPLLHKIAERVYIEGDKKKTLRIKNLKDLIDFIDTSTTKKTFEEKFITILQEFGIAQNFTIKKEGFTKEFRVKIDDIENNIKDVGFGVSLQLPIFAQAIISEGTRTVRNGNKILSGQTLLIEQPEVHLHPHLQAKFIETLLSIGENNVYFIETHSEHIIRMLQVLIKNKKLNLKSEDVSIHYFKKHEKKMSKSFHYINPETGKLTPNFPKGFYDVSYDLAFQLMD</sequence>
<dbReference type="RefSeq" id="WP_373390854.1">
    <property type="nucleotide sequence ID" value="NZ_JBCFQJ010000002.1"/>
</dbReference>
<evidence type="ECO:0000259" key="1">
    <source>
        <dbReference type="Pfam" id="PF12476"/>
    </source>
</evidence>
<accession>A0ABV4TLD2</accession>
<dbReference type="Pfam" id="PF12476">
    <property type="entry name" value="DUF3696"/>
    <property type="match status" value="1"/>
</dbReference>
<evidence type="ECO:0000259" key="2">
    <source>
        <dbReference type="Pfam" id="PF13175"/>
    </source>
</evidence>
<reference evidence="3 4" key="1">
    <citation type="submission" date="2024-04" db="EMBL/GenBank/DDBJ databases">
        <title>New Clade of Flavobacterium.</title>
        <authorList>
            <person name="Matos L."/>
            <person name="Proenca D.N."/>
            <person name="Fransisco R.M."/>
            <person name="Chung A.P."/>
            <person name="Maccario L."/>
            <person name="Sorensen S.J."/>
            <person name="Morais P.V."/>
        </authorList>
    </citation>
    <scope>NUCLEOTIDE SEQUENCE [LARGE SCALE GENOMIC DNA]</scope>
    <source>
        <strain evidence="3 4">FBOR7N2.3</strain>
    </source>
</reference>
<dbReference type="Gene3D" id="3.40.50.300">
    <property type="entry name" value="P-loop containing nucleotide triphosphate hydrolases"/>
    <property type="match status" value="2"/>
</dbReference>
<dbReference type="Pfam" id="PF13175">
    <property type="entry name" value="AAA_15"/>
    <property type="match status" value="1"/>
</dbReference>
<dbReference type="InterPro" id="IPR022532">
    <property type="entry name" value="DUF3696"/>
</dbReference>
<proteinExistence type="predicted"/>
<name>A0ABV4TLD2_9FLAO</name>
<dbReference type="PANTHER" id="PTHR43581:SF4">
    <property type="entry name" value="ATP_GTP PHOSPHATASE"/>
    <property type="match status" value="1"/>
</dbReference>
<dbReference type="InterPro" id="IPR041685">
    <property type="entry name" value="AAA_GajA/Old/RecF-like"/>
</dbReference>
<dbReference type="Proteomes" id="UP001574170">
    <property type="component" value="Unassembled WGS sequence"/>
</dbReference>
<feature type="domain" description="Endonuclease GajA/Old nuclease/RecF-like AAA" evidence="2">
    <location>
        <begin position="3"/>
        <end position="423"/>
    </location>
</feature>
<keyword evidence="4" id="KW-1185">Reference proteome</keyword>
<dbReference type="InterPro" id="IPR051396">
    <property type="entry name" value="Bact_Antivir_Def_Nuclease"/>
</dbReference>
<protein>
    <submittedName>
        <fullName evidence="3">DUF3696 domain-containing protein</fullName>
    </submittedName>
</protein>